<evidence type="ECO:0000256" key="1">
    <source>
        <dbReference type="SAM" id="Coils"/>
    </source>
</evidence>
<dbReference type="EMBL" id="AAGUAT010000137">
    <property type="protein sequence ID" value="EBR9859218.1"/>
    <property type="molecule type" value="Genomic_DNA"/>
</dbReference>
<dbReference type="PANTHER" id="PTHR31005:SF8">
    <property type="entry name" value="DUF4139 DOMAIN-CONTAINING PROTEIN"/>
    <property type="match status" value="1"/>
</dbReference>
<feature type="coiled-coil region" evidence="1">
    <location>
        <begin position="179"/>
        <end position="210"/>
    </location>
</feature>
<reference evidence="5" key="1">
    <citation type="submission" date="2018-07" db="EMBL/GenBank/DDBJ databases">
        <authorList>
            <person name="Ashton P.M."/>
            <person name="Dallman T."/>
            <person name="Nair S."/>
            <person name="De Pinna E."/>
            <person name="Peters T."/>
            <person name="Grant K."/>
        </authorList>
    </citation>
    <scope>NUCLEOTIDE SEQUENCE</scope>
    <source>
        <strain evidence="5">296838</strain>
    </source>
</reference>
<feature type="chain" id="PRO_5026095473" evidence="2">
    <location>
        <begin position="23"/>
        <end position="542"/>
    </location>
</feature>
<evidence type="ECO:0000256" key="2">
    <source>
        <dbReference type="SAM" id="SignalP"/>
    </source>
</evidence>
<protein>
    <submittedName>
        <fullName evidence="5">Mucoidy inhibitor MuiA family protein</fullName>
    </submittedName>
</protein>
<dbReference type="Pfam" id="PF13600">
    <property type="entry name" value="DUF4140"/>
    <property type="match status" value="1"/>
</dbReference>
<evidence type="ECO:0000259" key="3">
    <source>
        <dbReference type="Pfam" id="PF13598"/>
    </source>
</evidence>
<proteinExistence type="predicted"/>
<keyword evidence="2" id="KW-0732">Signal</keyword>
<evidence type="ECO:0000313" key="5">
    <source>
        <dbReference type="EMBL" id="EBR9859218.1"/>
    </source>
</evidence>
<evidence type="ECO:0000259" key="4">
    <source>
        <dbReference type="Pfam" id="PF13600"/>
    </source>
</evidence>
<dbReference type="InterPro" id="IPR037291">
    <property type="entry name" value="DUF4139"/>
</dbReference>
<gene>
    <name evidence="5" type="ORF">DS524_26110</name>
</gene>
<dbReference type="NCBIfam" id="TIGR02231">
    <property type="entry name" value="mucoidy inhibitor MuiA family protein"/>
    <property type="match status" value="1"/>
</dbReference>
<sequence length="542" mass="59596">MALTFGVKSTLLIAGMAVTAAAAGKPNVIVQDVKLNKATIFLRGAELSNSATLNLPAGDSDVILTNVAGNINPGSLSVMLNNDDVIIQSVNLRSEIEKPVYSDEINAMKAQIEEQDLAIQQLNMQTEVNNEQLGLLRDQDFFGTGGAPLTQEQSVQKLDFIRTQMAKIYAEQLEYSRQIKEKTEALALLKAQYEEKVTQFKERRTQLVLNVSAKKAVAAELDIDYITPDAAWAPSYDIRSAGMDKPVTLTYKADVIQNTGIDWDQVELVLSSADPVQSIAPPQLYPQYLSLFNEYAVMGELAPAPVAMMAEDKKEYSRNRSAKKAPAGGISSFVTAESNGISLTYSIDKPYSLPSVPESRSLTIKQTALDGKYRYITRPKMDEHVYLQAVVENAPALNLLSGKANIYFDNRYIGQTYIDSGLITNELELPFGMNKDIQVSRKVDSKLTKQPGILGSAVEQSEGYMITLSSFAKAPLVVTVFDQIPVSQDTNILVKDVKTGEGTVNKQTGEVEWKVELKPQQVMELPLSYTLKYPKEKPISGL</sequence>
<organism evidence="5">
    <name type="scientific">Salmonella enterica subsp. enterica serovar Chester</name>
    <dbReference type="NCBI Taxonomy" id="149386"/>
    <lineage>
        <taxon>Bacteria</taxon>
        <taxon>Pseudomonadati</taxon>
        <taxon>Pseudomonadota</taxon>
        <taxon>Gammaproteobacteria</taxon>
        <taxon>Enterobacterales</taxon>
        <taxon>Enterobacteriaceae</taxon>
        <taxon>Salmonella</taxon>
    </lineage>
</organism>
<dbReference type="InterPro" id="IPR025554">
    <property type="entry name" value="DUF4140"/>
</dbReference>
<feature type="domain" description="DUF4139" evidence="3">
    <location>
        <begin position="221"/>
        <end position="535"/>
    </location>
</feature>
<dbReference type="AlphaFoldDB" id="A0A5U8SXQ9"/>
<name>A0A5U8SXQ9_SALET</name>
<dbReference type="InterPro" id="IPR011935">
    <property type="entry name" value="CHP02231"/>
</dbReference>
<dbReference type="PANTHER" id="PTHR31005">
    <property type="entry name" value="DUF4139 DOMAIN-CONTAINING PROTEIN"/>
    <property type="match status" value="1"/>
</dbReference>
<dbReference type="Pfam" id="PF13598">
    <property type="entry name" value="DUF4139"/>
    <property type="match status" value="1"/>
</dbReference>
<feature type="domain" description="DUF4140" evidence="4">
    <location>
        <begin position="38"/>
        <end position="136"/>
    </location>
</feature>
<comment type="caution">
    <text evidence="5">The sequence shown here is derived from an EMBL/GenBank/DDBJ whole genome shotgun (WGS) entry which is preliminary data.</text>
</comment>
<feature type="signal peptide" evidence="2">
    <location>
        <begin position="1"/>
        <end position="22"/>
    </location>
</feature>
<accession>A0A5U8SXQ9</accession>
<keyword evidence="1" id="KW-0175">Coiled coil</keyword>